<sequence length="345" mass="38965">MTGSPVVFFSRCRPQGADPIDIVLKEKRIFIGYPVWRAGKPYQKGCVRDSIVDVTCPHDQWLLEMERQPRKERRFYNQNRNFVAKIALGSIALVPRPSLGVIFAGRVVDAFELVDDPSWAQDYLDLRVKAGLSIQDHPGRSHVGDVVQGWRVDRFRPVPVPAIPAWIRKSLFGRSTFGQVHAPGVLDLDPYRTLDKLIDQPDRVSYKWTLDRHEIERRLLSDVTPSSFEHLCVALLQLEHPDEMWMHVGGSGDGGVDGLGSDATGNVTGLLQCKWAYWNETLSFETHWASPPTNSYRRIVTCLLHPTPLREESGVEFWSRGHIASLVLKHAKLLPMALSMRIGSG</sequence>
<keyword evidence="1" id="KW-0255">Endonuclease</keyword>
<dbReference type="AlphaFoldDB" id="A0A370HA00"/>
<evidence type="ECO:0000313" key="2">
    <source>
        <dbReference type="Proteomes" id="UP000254925"/>
    </source>
</evidence>
<proteinExistence type="predicted"/>
<keyword evidence="2" id="KW-1185">Reference proteome</keyword>
<dbReference type="Gene3D" id="3.40.1350.10">
    <property type="match status" value="1"/>
</dbReference>
<gene>
    <name evidence="1" type="ORF">DES45_11352</name>
</gene>
<keyword evidence="1" id="KW-0540">Nuclease</keyword>
<protein>
    <submittedName>
        <fullName evidence="1">Restriction endonuclease</fullName>
    </submittedName>
</protein>
<accession>A0A370HA00</accession>
<keyword evidence="1" id="KW-0378">Hydrolase</keyword>
<dbReference type="OrthoDB" id="9974195at2"/>
<dbReference type="Proteomes" id="UP000254925">
    <property type="component" value="Unassembled WGS sequence"/>
</dbReference>
<dbReference type="EMBL" id="QQBB01000013">
    <property type="protein sequence ID" value="RDI53631.1"/>
    <property type="molecule type" value="Genomic_DNA"/>
</dbReference>
<evidence type="ECO:0000313" key="1">
    <source>
        <dbReference type="EMBL" id="RDI53631.1"/>
    </source>
</evidence>
<reference evidence="1 2" key="1">
    <citation type="submission" date="2018-07" db="EMBL/GenBank/DDBJ databases">
        <title>Genomic Encyclopedia of Type Strains, Phase IV (KMG-IV): sequencing the most valuable type-strain genomes for metagenomic binning, comparative biology and taxonomic classification.</title>
        <authorList>
            <person name="Goeker M."/>
        </authorList>
    </citation>
    <scope>NUCLEOTIDE SEQUENCE [LARGE SCALE GENOMIC DNA]</scope>
    <source>
        <strain evidence="1 2">DSM 14364</strain>
    </source>
</reference>
<dbReference type="InterPro" id="IPR011856">
    <property type="entry name" value="tRNA_endonuc-like_dom_sf"/>
</dbReference>
<name>A0A370HA00_9HYPH</name>
<organism evidence="1 2">
    <name type="scientific">Microvirga subterranea</name>
    <dbReference type="NCBI Taxonomy" id="186651"/>
    <lineage>
        <taxon>Bacteria</taxon>
        <taxon>Pseudomonadati</taxon>
        <taxon>Pseudomonadota</taxon>
        <taxon>Alphaproteobacteria</taxon>
        <taxon>Hyphomicrobiales</taxon>
        <taxon>Methylobacteriaceae</taxon>
        <taxon>Microvirga</taxon>
    </lineage>
</organism>
<dbReference type="GO" id="GO:0003676">
    <property type="term" value="F:nucleic acid binding"/>
    <property type="evidence" value="ECO:0007669"/>
    <property type="project" value="InterPro"/>
</dbReference>
<dbReference type="GO" id="GO:0004519">
    <property type="term" value="F:endonuclease activity"/>
    <property type="evidence" value="ECO:0007669"/>
    <property type="project" value="UniProtKB-KW"/>
</dbReference>
<dbReference type="RefSeq" id="WP_114772666.1">
    <property type="nucleotide sequence ID" value="NZ_QQBB01000013.1"/>
</dbReference>
<comment type="caution">
    <text evidence="1">The sequence shown here is derived from an EMBL/GenBank/DDBJ whole genome shotgun (WGS) entry which is preliminary data.</text>
</comment>